<reference evidence="4" key="1">
    <citation type="submission" date="2024-06" db="EMBL/GenBank/DDBJ databases">
        <title>Draft Genome Sequence of Deinococcus sonorensis Type Strain KR-87, a Biofilm Producing Representative of the Genus Deinococcus.</title>
        <authorList>
            <person name="Boren L.S."/>
            <person name="Grosso R.A."/>
            <person name="Hugenberg-Cox A.N."/>
            <person name="Hill J.T.E."/>
            <person name="Albert C.M."/>
            <person name="Tuohy J.M."/>
        </authorList>
    </citation>
    <scope>NUCLEOTIDE SEQUENCE</scope>
    <source>
        <strain evidence="4">KR-87</strain>
    </source>
</reference>
<name>A0AAU7UDQ8_9DEIO</name>
<dbReference type="AlphaFoldDB" id="A0AAU7UDQ8"/>
<dbReference type="PROSITE" id="PS51186">
    <property type="entry name" value="GNAT"/>
    <property type="match status" value="1"/>
</dbReference>
<organism evidence="4">
    <name type="scientific">Deinococcus sonorensis KR-87</name>
    <dbReference type="NCBI Taxonomy" id="694439"/>
    <lineage>
        <taxon>Bacteria</taxon>
        <taxon>Thermotogati</taxon>
        <taxon>Deinococcota</taxon>
        <taxon>Deinococci</taxon>
        <taxon>Deinococcales</taxon>
        <taxon>Deinococcaceae</taxon>
        <taxon>Deinococcus</taxon>
    </lineage>
</organism>
<dbReference type="RefSeq" id="WP_350244583.1">
    <property type="nucleotide sequence ID" value="NZ_CP158299.1"/>
</dbReference>
<dbReference type="InterPro" id="IPR050832">
    <property type="entry name" value="Bact_Acetyltransf"/>
</dbReference>
<dbReference type="CDD" id="cd04301">
    <property type="entry name" value="NAT_SF"/>
    <property type="match status" value="1"/>
</dbReference>
<dbReference type="Pfam" id="PF00583">
    <property type="entry name" value="Acetyltransf_1"/>
    <property type="match status" value="1"/>
</dbReference>
<dbReference type="EMBL" id="CP158299">
    <property type="protein sequence ID" value="XBV86513.1"/>
    <property type="molecule type" value="Genomic_DNA"/>
</dbReference>
<keyword evidence="2" id="KW-0012">Acyltransferase</keyword>
<gene>
    <name evidence="4" type="ORF">ABOD76_09440</name>
</gene>
<protein>
    <submittedName>
        <fullName evidence="4">GNAT family N-acetyltransferase</fullName>
    </submittedName>
</protein>
<dbReference type="InterPro" id="IPR000182">
    <property type="entry name" value="GNAT_dom"/>
</dbReference>
<sequence length="170" mass="18339">MRERTPDDLPGCLAALREVHLASGYPSVWPDDPAGFLCPDQMVQAWVALNGTTIVGHVMLRSFNLDLEPPGWLEPTGLSPAQAALISRLYVVPQARGEGVATALLATAVRHAQTLGRRAVLDVAVTAHAAVRLYERLGWRRAATLPAPWRGPDGRAPAMHVYVAPEPSQI</sequence>
<dbReference type="PANTHER" id="PTHR43877">
    <property type="entry name" value="AMINOALKYLPHOSPHONATE N-ACETYLTRANSFERASE-RELATED-RELATED"/>
    <property type="match status" value="1"/>
</dbReference>
<dbReference type="Gene3D" id="3.40.630.30">
    <property type="match status" value="1"/>
</dbReference>
<evidence type="ECO:0000256" key="1">
    <source>
        <dbReference type="ARBA" id="ARBA00022679"/>
    </source>
</evidence>
<dbReference type="KEGG" id="dsc:ABOD76_09440"/>
<feature type="domain" description="N-acetyltransferase" evidence="3">
    <location>
        <begin position="1"/>
        <end position="164"/>
    </location>
</feature>
<dbReference type="SUPFAM" id="SSF55729">
    <property type="entry name" value="Acyl-CoA N-acyltransferases (Nat)"/>
    <property type="match status" value="1"/>
</dbReference>
<evidence type="ECO:0000313" key="4">
    <source>
        <dbReference type="EMBL" id="XBV86513.1"/>
    </source>
</evidence>
<accession>A0AAU7UDQ8</accession>
<keyword evidence="1" id="KW-0808">Transferase</keyword>
<evidence type="ECO:0000259" key="3">
    <source>
        <dbReference type="PROSITE" id="PS51186"/>
    </source>
</evidence>
<proteinExistence type="predicted"/>
<dbReference type="InterPro" id="IPR016181">
    <property type="entry name" value="Acyl_CoA_acyltransferase"/>
</dbReference>
<evidence type="ECO:0000256" key="2">
    <source>
        <dbReference type="ARBA" id="ARBA00023315"/>
    </source>
</evidence>
<dbReference type="GO" id="GO:0016747">
    <property type="term" value="F:acyltransferase activity, transferring groups other than amino-acyl groups"/>
    <property type="evidence" value="ECO:0007669"/>
    <property type="project" value="InterPro"/>
</dbReference>
<dbReference type="PANTHER" id="PTHR43877:SF2">
    <property type="entry name" value="AMINOALKYLPHOSPHONATE N-ACETYLTRANSFERASE-RELATED"/>
    <property type="match status" value="1"/>
</dbReference>